<feature type="chain" id="PRO_5042588166" evidence="2">
    <location>
        <begin position="17"/>
        <end position="702"/>
    </location>
</feature>
<comment type="caution">
    <text evidence="3">The sequence shown here is derived from an EMBL/GenBank/DDBJ whole genome shotgun (WGS) entry which is preliminary data.</text>
</comment>
<evidence type="ECO:0000313" key="3">
    <source>
        <dbReference type="EMBL" id="CAJ2500465.1"/>
    </source>
</evidence>
<gene>
    <name evidence="3" type="ORF">KHLLAP_LOCUS933</name>
</gene>
<dbReference type="AlphaFoldDB" id="A0AAI8V8U2"/>
<dbReference type="InterPro" id="IPR038921">
    <property type="entry name" value="YOR389W-like"/>
</dbReference>
<evidence type="ECO:0000313" key="4">
    <source>
        <dbReference type="Proteomes" id="UP001295740"/>
    </source>
</evidence>
<organism evidence="3 4">
    <name type="scientific">Anthostomella pinea</name>
    <dbReference type="NCBI Taxonomy" id="933095"/>
    <lineage>
        <taxon>Eukaryota</taxon>
        <taxon>Fungi</taxon>
        <taxon>Dikarya</taxon>
        <taxon>Ascomycota</taxon>
        <taxon>Pezizomycotina</taxon>
        <taxon>Sordariomycetes</taxon>
        <taxon>Xylariomycetidae</taxon>
        <taxon>Xylariales</taxon>
        <taxon>Xylariaceae</taxon>
        <taxon>Anthostomella</taxon>
    </lineage>
</organism>
<keyword evidence="4" id="KW-1185">Reference proteome</keyword>
<proteinExistence type="predicted"/>
<feature type="signal peptide" evidence="2">
    <location>
        <begin position="1"/>
        <end position="16"/>
    </location>
</feature>
<evidence type="ECO:0000256" key="2">
    <source>
        <dbReference type="SAM" id="SignalP"/>
    </source>
</evidence>
<dbReference type="EMBL" id="CAUWAG010000003">
    <property type="protein sequence ID" value="CAJ2500465.1"/>
    <property type="molecule type" value="Genomic_DNA"/>
</dbReference>
<feature type="region of interest" description="Disordered" evidence="1">
    <location>
        <begin position="635"/>
        <end position="683"/>
    </location>
</feature>
<dbReference type="PANTHER" id="PTHR35204">
    <property type="entry name" value="YALI0A21131P"/>
    <property type="match status" value="1"/>
</dbReference>
<reference evidence="3" key="1">
    <citation type="submission" date="2023-10" db="EMBL/GenBank/DDBJ databases">
        <authorList>
            <person name="Hackl T."/>
        </authorList>
    </citation>
    <scope>NUCLEOTIDE SEQUENCE</scope>
</reference>
<feature type="compositionally biased region" description="Pro residues" evidence="1">
    <location>
        <begin position="647"/>
        <end position="659"/>
    </location>
</feature>
<accession>A0AAI8V8U2</accession>
<dbReference type="Proteomes" id="UP001295740">
    <property type="component" value="Unassembled WGS sequence"/>
</dbReference>
<evidence type="ECO:0000256" key="1">
    <source>
        <dbReference type="SAM" id="MobiDB-lite"/>
    </source>
</evidence>
<feature type="region of interest" description="Disordered" evidence="1">
    <location>
        <begin position="253"/>
        <end position="299"/>
    </location>
</feature>
<protein>
    <submittedName>
        <fullName evidence="3">Uu.00g033180.m01.CDS01</fullName>
    </submittedName>
</protein>
<keyword evidence="2" id="KW-0732">Signal</keyword>
<sequence>MLRLILAVALTAACTALDLNEPPSQVPLGAASSSLNQHDTASSRRLNFSSAAPYLFSSVSSLLQQWGNTFFPNGHSIVACEIPPYTLFYHGRMDDEVPPSPEWLAFDIQMSYGIMGGSPNSHMLTYQTTRPVKALYFDGESAALMGLGQLDTQMLHVFGNVSGPNDSNRFRGLADEYARAHGLCDWLLETGLRGDGWGYEGVIRMNAAFEMIWCNFTSPSLRLLTHLNVTAPQLPQEYESESESEVQKMVFTETGTPNLGEGRETSYYSLPPTPTRTDSSTDPSRPPKPPNWRGGWERSREPFVGSQTWGWFSSATLHYGSSKNGPGLGEVRAKVLNCGIMSYYSPQFENLKRLRAEDERMSLNLTADGFWKGEGLSGNRTLALKDLLRRRRYHHLENATSDEAALMRTSSERALRGLLEGDNDCSGADWGLMINEITQTTTLQLHEMTIAISSFPNHAHNQSTLQFWMSSVRSQSHMFLVSFLEFPATKDLSVWDIGSDLFQETYARCRYRYTRLMAPSEDVALSPEEVDLRWVVEETFGAICSVLLTIGFGIERSWATHFQKPSTKKSLEIHATTSASVNNHFAHLATSWSSGIEELMAWLGWADESTGCSEVCAWNERCYIPMWPLIQLGGGRPRRPPGNGTYPHPPGDFYPPPYRPGGNHTGDGPPPPPPGGRPSFSFGEADLWEPKCINASYFTNGW</sequence>
<name>A0AAI8V8U2_9PEZI</name>
<dbReference type="PANTHER" id="PTHR35204:SF1">
    <property type="entry name" value="ENTEROTOXIN"/>
    <property type="match status" value="1"/>
</dbReference>